<proteinExistence type="predicted"/>
<keyword evidence="5" id="KW-1185">Reference proteome</keyword>
<evidence type="ECO:0000313" key="5">
    <source>
        <dbReference type="Proteomes" id="UP000076969"/>
    </source>
</evidence>
<organism evidence="4 5">
    <name type="scientific">Thermococcus piezophilus</name>
    <dbReference type="NCBI Taxonomy" id="1712654"/>
    <lineage>
        <taxon>Archaea</taxon>
        <taxon>Methanobacteriati</taxon>
        <taxon>Methanobacteriota</taxon>
        <taxon>Thermococci</taxon>
        <taxon>Thermococcales</taxon>
        <taxon>Thermococcaceae</taxon>
        <taxon>Thermococcus</taxon>
    </lineage>
</organism>
<feature type="domain" description="HTH deoR-type" evidence="3">
    <location>
        <begin position="19"/>
        <end position="74"/>
    </location>
</feature>
<reference evidence="5" key="1">
    <citation type="journal article" date="2016" name="Syst. Appl. Microbiol.">
        <title>Thermococcus piezophilus sp. nov., a novel hyperthermophilic and piezophilic archaeon with a broad pressure range for growth, isolated from a deepest hydrothermal vent at the Mid-Cayman Rise.</title>
        <authorList>
            <person name="Dalmasso C."/>
            <person name="Oger P."/>
            <person name="Selva G."/>
            <person name="Courtine D."/>
            <person name="L'Haridon S."/>
            <person name="Garlaschelli A."/>
            <person name="Roussel E."/>
            <person name="Miyazaki J."/>
            <person name="Reveillaud J."/>
            <person name="Jebbar M."/>
            <person name="Takai K."/>
            <person name="Maignien L."/>
            <person name="Alain K."/>
        </authorList>
    </citation>
    <scope>NUCLEOTIDE SEQUENCE [LARGE SCALE GENOMIC DNA]</scope>
    <source>
        <strain evidence="5">CDGS</strain>
    </source>
</reference>
<dbReference type="KEGG" id="tpie:A7C91_02820"/>
<dbReference type="Pfam" id="PF08220">
    <property type="entry name" value="HTH_DeoR"/>
    <property type="match status" value="1"/>
</dbReference>
<dbReference type="AlphaFoldDB" id="A0A172WFP6"/>
<protein>
    <recommendedName>
        <fullName evidence="3">HTH deoR-type domain-containing protein</fullName>
    </recommendedName>
</protein>
<dbReference type="PROSITE" id="PS51000">
    <property type="entry name" value="HTH_DEOR_2"/>
    <property type="match status" value="1"/>
</dbReference>
<dbReference type="Gene3D" id="1.10.10.10">
    <property type="entry name" value="Winged helix-like DNA-binding domain superfamily/Winged helix DNA-binding domain"/>
    <property type="match status" value="1"/>
</dbReference>
<name>A0A172WFP6_9EURY</name>
<evidence type="ECO:0000256" key="2">
    <source>
        <dbReference type="ARBA" id="ARBA00023163"/>
    </source>
</evidence>
<dbReference type="SUPFAM" id="SSF46785">
    <property type="entry name" value="Winged helix' DNA-binding domain"/>
    <property type="match status" value="1"/>
</dbReference>
<dbReference type="InterPro" id="IPR036390">
    <property type="entry name" value="WH_DNA-bd_sf"/>
</dbReference>
<dbReference type="GO" id="GO:0003700">
    <property type="term" value="F:DNA-binding transcription factor activity"/>
    <property type="evidence" value="ECO:0007669"/>
    <property type="project" value="InterPro"/>
</dbReference>
<dbReference type="Proteomes" id="UP000076969">
    <property type="component" value="Chromosome"/>
</dbReference>
<dbReference type="STRING" id="1712654.A7C91_02820"/>
<keyword evidence="1" id="KW-0805">Transcription regulation</keyword>
<evidence type="ECO:0000256" key="1">
    <source>
        <dbReference type="ARBA" id="ARBA00023015"/>
    </source>
</evidence>
<dbReference type="EMBL" id="CP015520">
    <property type="protein sequence ID" value="ANF22231.1"/>
    <property type="molecule type" value="Genomic_DNA"/>
</dbReference>
<dbReference type="InterPro" id="IPR036388">
    <property type="entry name" value="WH-like_DNA-bd_sf"/>
</dbReference>
<evidence type="ECO:0000259" key="3">
    <source>
        <dbReference type="PROSITE" id="PS51000"/>
    </source>
</evidence>
<sequence>MVLLRKDIYTEDYLRKLGLNERQIKAVLYVKEKGSITNKEYQNLFSVSRQTATRDLSDLVKLGIFKRVEKGRYKLKTHHESNMSQP</sequence>
<dbReference type="InterPro" id="IPR001034">
    <property type="entry name" value="DeoR_HTH"/>
</dbReference>
<evidence type="ECO:0000313" key="4">
    <source>
        <dbReference type="EMBL" id="ANF22231.1"/>
    </source>
</evidence>
<accession>A0A172WFP6</accession>
<gene>
    <name evidence="4" type="ORF">A7C91_02820</name>
</gene>
<keyword evidence="2" id="KW-0804">Transcription</keyword>